<proteinExistence type="predicted"/>
<dbReference type="KEGG" id="svn:CP980_12880"/>
<gene>
    <name evidence="2" type="ORF">CP980_12880</name>
</gene>
<sequence length="148" mass="16521">MNLLRAEPDIIDDREFSLIDYRHGHTYAVVRGFPEPDDDAPGGAPTRVLDLLFAGVERISCGKDVGTVRVHRASASERQALAARIGRIRADDSVFFLKADSTEDYIIASRLYWAEFDLPYGSMSPLASEDSDYRRDHPAVGDTVRFSD</sequence>
<reference evidence="2 3" key="1">
    <citation type="submission" date="2017-09" db="EMBL/GenBank/DDBJ databases">
        <authorList>
            <person name="Lee N."/>
            <person name="Cho B.-K."/>
        </authorList>
    </citation>
    <scope>NUCLEOTIDE SEQUENCE [LARGE SCALE GENOMIC DNA]</scope>
    <source>
        <strain evidence="2 3">ATCC 27476</strain>
    </source>
</reference>
<accession>A0A5J6J5T1</accession>
<dbReference type="EMBL" id="CP023692">
    <property type="protein sequence ID" value="QEV45865.1"/>
    <property type="molecule type" value="Genomic_DNA"/>
</dbReference>
<evidence type="ECO:0000313" key="2">
    <source>
        <dbReference type="EMBL" id="QEV45865.1"/>
    </source>
</evidence>
<keyword evidence="3" id="KW-1185">Reference proteome</keyword>
<organism evidence="2 3">
    <name type="scientific">Streptomyces vinaceus</name>
    <dbReference type="NCBI Taxonomy" id="1960"/>
    <lineage>
        <taxon>Bacteria</taxon>
        <taxon>Bacillati</taxon>
        <taxon>Actinomycetota</taxon>
        <taxon>Actinomycetes</taxon>
        <taxon>Kitasatosporales</taxon>
        <taxon>Streptomycetaceae</taxon>
        <taxon>Streptomyces</taxon>
    </lineage>
</organism>
<dbReference type="RefSeq" id="WP_150528214.1">
    <property type="nucleotide sequence ID" value="NZ_BNBW01000002.1"/>
</dbReference>
<dbReference type="AlphaFoldDB" id="A0A5J6J5T1"/>
<feature type="region of interest" description="Disordered" evidence="1">
    <location>
        <begin position="127"/>
        <end position="148"/>
    </location>
</feature>
<dbReference type="Proteomes" id="UP000325563">
    <property type="component" value="Chromosome"/>
</dbReference>
<dbReference type="GeneID" id="95611450"/>
<name>A0A5J6J5T1_STRVI</name>
<protein>
    <submittedName>
        <fullName evidence="2">Uncharacterized protein</fullName>
    </submittedName>
</protein>
<evidence type="ECO:0000313" key="3">
    <source>
        <dbReference type="Proteomes" id="UP000325563"/>
    </source>
</evidence>
<evidence type="ECO:0000256" key="1">
    <source>
        <dbReference type="SAM" id="MobiDB-lite"/>
    </source>
</evidence>
<feature type="compositionally biased region" description="Basic and acidic residues" evidence="1">
    <location>
        <begin position="131"/>
        <end position="148"/>
    </location>
</feature>